<reference evidence="6 7" key="1">
    <citation type="submission" date="2017-10" db="EMBL/GenBank/DDBJ databases">
        <title>Sequencing the genomes of 1000 actinobacteria strains.</title>
        <authorList>
            <person name="Klenk H.-P."/>
        </authorList>
    </citation>
    <scope>NUCLEOTIDE SEQUENCE [LARGE SCALE GENOMIC DNA]</scope>
    <source>
        <strain evidence="6 7">DSM 21838</strain>
    </source>
</reference>
<evidence type="ECO:0000259" key="5">
    <source>
        <dbReference type="PROSITE" id="PS50977"/>
    </source>
</evidence>
<name>A0A2A9EPQ8_9MICO</name>
<keyword evidence="2 4" id="KW-0238">DNA-binding</keyword>
<accession>A0A2A9EPQ8</accession>
<dbReference type="Pfam" id="PF00440">
    <property type="entry name" value="TetR_N"/>
    <property type="match status" value="1"/>
</dbReference>
<feature type="DNA-binding region" description="H-T-H motif" evidence="4">
    <location>
        <begin position="43"/>
        <end position="62"/>
    </location>
</feature>
<sequence>MTHPAGPEARARGTNEARVPLSRERIVLEALRVVDEEGLQALSMRRLGSELGVEAMSLYRYVSGREDLLEALVSHLTDGLRRTAQTPVSAEDGWQAYIQWLAHEVRAVAHDHPQLFPLVATRHPAAPWLRPPLRSLEVVEDFLSVLTDQGFGDEAAAATYRAFTSFLVGHLLLEASQMGAPMVPDEPLDEGDERSTSALALDDFPTIQRLEPFLSEDRSDEEFEISLEELIDRIERQLR</sequence>
<dbReference type="AlphaFoldDB" id="A0A2A9EPQ8"/>
<dbReference type="RefSeq" id="WP_098484159.1">
    <property type="nucleotide sequence ID" value="NZ_PDJI01000004.1"/>
</dbReference>
<evidence type="ECO:0000256" key="1">
    <source>
        <dbReference type="ARBA" id="ARBA00023015"/>
    </source>
</evidence>
<dbReference type="InterPro" id="IPR004111">
    <property type="entry name" value="Repressor_TetR_C"/>
</dbReference>
<dbReference type="InterPro" id="IPR001647">
    <property type="entry name" value="HTH_TetR"/>
</dbReference>
<feature type="domain" description="HTH tetR-type" evidence="5">
    <location>
        <begin position="20"/>
        <end position="80"/>
    </location>
</feature>
<dbReference type="SUPFAM" id="SSF46689">
    <property type="entry name" value="Homeodomain-like"/>
    <property type="match status" value="1"/>
</dbReference>
<dbReference type="SUPFAM" id="SSF48498">
    <property type="entry name" value="Tetracyclin repressor-like, C-terminal domain"/>
    <property type="match status" value="1"/>
</dbReference>
<protein>
    <submittedName>
        <fullName evidence="6">TetR family transcriptional regulator</fullName>
    </submittedName>
</protein>
<dbReference type="GO" id="GO:0000976">
    <property type="term" value="F:transcription cis-regulatory region binding"/>
    <property type="evidence" value="ECO:0007669"/>
    <property type="project" value="TreeGrafter"/>
</dbReference>
<evidence type="ECO:0000256" key="3">
    <source>
        <dbReference type="ARBA" id="ARBA00023163"/>
    </source>
</evidence>
<gene>
    <name evidence="6" type="ORF">ATJ97_2710</name>
</gene>
<dbReference type="GO" id="GO:0003700">
    <property type="term" value="F:DNA-binding transcription factor activity"/>
    <property type="evidence" value="ECO:0007669"/>
    <property type="project" value="TreeGrafter"/>
</dbReference>
<dbReference type="OrthoDB" id="71867at2"/>
<dbReference type="Pfam" id="PF02909">
    <property type="entry name" value="TetR_C_1"/>
    <property type="match status" value="1"/>
</dbReference>
<dbReference type="InterPro" id="IPR050109">
    <property type="entry name" value="HTH-type_TetR-like_transc_reg"/>
</dbReference>
<dbReference type="EMBL" id="PDJI01000004">
    <property type="protein sequence ID" value="PFG40189.1"/>
    <property type="molecule type" value="Genomic_DNA"/>
</dbReference>
<evidence type="ECO:0000256" key="4">
    <source>
        <dbReference type="PROSITE-ProRule" id="PRU00335"/>
    </source>
</evidence>
<comment type="caution">
    <text evidence="6">The sequence shown here is derived from an EMBL/GenBank/DDBJ whole genome shotgun (WGS) entry which is preliminary data.</text>
</comment>
<dbReference type="GO" id="GO:0045892">
    <property type="term" value="P:negative regulation of DNA-templated transcription"/>
    <property type="evidence" value="ECO:0007669"/>
    <property type="project" value="InterPro"/>
</dbReference>
<keyword evidence="7" id="KW-1185">Reference proteome</keyword>
<dbReference type="Proteomes" id="UP000222106">
    <property type="component" value="Unassembled WGS sequence"/>
</dbReference>
<dbReference type="InterPro" id="IPR036271">
    <property type="entry name" value="Tet_transcr_reg_TetR-rel_C_sf"/>
</dbReference>
<evidence type="ECO:0000256" key="2">
    <source>
        <dbReference type="ARBA" id="ARBA00023125"/>
    </source>
</evidence>
<evidence type="ECO:0000313" key="7">
    <source>
        <dbReference type="Proteomes" id="UP000222106"/>
    </source>
</evidence>
<dbReference type="PANTHER" id="PTHR30055">
    <property type="entry name" value="HTH-TYPE TRANSCRIPTIONAL REGULATOR RUTR"/>
    <property type="match status" value="1"/>
</dbReference>
<dbReference type="PANTHER" id="PTHR30055:SF151">
    <property type="entry name" value="TRANSCRIPTIONAL REGULATORY PROTEIN"/>
    <property type="match status" value="1"/>
</dbReference>
<evidence type="ECO:0000313" key="6">
    <source>
        <dbReference type="EMBL" id="PFG40189.1"/>
    </source>
</evidence>
<dbReference type="InterPro" id="IPR009057">
    <property type="entry name" value="Homeodomain-like_sf"/>
</dbReference>
<dbReference type="Gene3D" id="1.10.357.10">
    <property type="entry name" value="Tetracycline Repressor, domain 2"/>
    <property type="match status" value="1"/>
</dbReference>
<dbReference type="PROSITE" id="PS50977">
    <property type="entry name" value="HTH_TETR_2"/>
    <property type="match status" value="1"/>
</dbReference>
<dbReference type="Gene3D" id="1.10.10.60">
    <property type="entry name" value="Homeodomain-like"/>
    <property type="match status" value="1"/>
</dbReference>
<organism evidence="6 7">
    <name type="scientific">Georgenia soli</name>
    <dbReference type="NCBI Taxonomy" id="638953"/>
    <lineage>
        <taxon>Bacteria</taxon>
        <taxon>Bacillati</taxon>
        <taxon>Actinomycetota</taxon>
        <taxon>Actinomycetes</taxon>
        <taxon>Micrococcales</taxon>
        <taxon>Bogoriellaceae</taxon>
        <taxon>Georgenia</taxon>
    </lineage>
</organism>
<proteinExistence type="predicted"/>
<keyword evidence="3" id="KW-0804">Transcription</keyword>
<keyword evidence="1" id="KW-0805">Transcription regulation</keyword>